<proteinExistence type="predicted"/>
<dbReference type="EMBL" id="JACJIA010000002">
    <property type="protein sequence ID" value="MBA8950191.1"/>
    <property type="molecule type" value="Genomic_DNA"/>
</dbReference>
<reference evidence="1 2" key="1">
    <citation type="submission" date="2020-08" db="EMBL/GenBank/DDBJ databases">
        <title>Genomic Encyclopedia of Type Strains, Phase IV (KMG-IV): sequencing the most valuable type-strain genomes for metagenomic binning, comparative biology and taxonomic classification.</title>
        <authorList>
            <person name="Goeker M."/>
        </authorList>
    </citation>
    <scope>NUCLEOTIDE SEQUENCE [LARGE SCALE GENOMIC DNA]</scope>
    <source>
        <strain evidence="1 2">DSM 44197</strain>
    </source>
</reference>
<keyword evidence="2" id="KW-1185">Reference proteome</keyword>
<organism evidence="1 2">
    <name type="scientific">Actinomadura namibiensis</name>
    <dbReference type="NCBI Taxonomy" id="182080"/>
    <lineage>
        <taxon>Bacteria</taxon>
        <taxon>Bacillati</taxon>
        <taxon>Actinomycetota</taxon>
        <taxon>Actinomycetes</taxon>
        <taxon>Streptosporangiales</taxon>
        <taxon>Thermomonosporaceae</taxon>
        <taxon>Actinomadura</taxon>
    </lineage>
</organism>
<sequence length="414" mass="45554">MDESGAGAAAPMSREGVDHALAGLRDERDRISASLLELERHDGRRLLDGADLTGETWRRWDEARARIALLWKLFDAYGRVLEAAAALRAAHPRPGTAVLDELSALLTGPSVEVPGGEVPLERRTLLGPPRERVTLDEAVRMMETAYERSAEVVAAADAAWSALLVPLEETEEAWRAAARLVRELQDLRDAELDRLGRELTAIGRLTRTDPLSLVRDGRADTSRLDRLRGALERRHAELAEAVALRDAFDERAARLAERVAAVAEAEEGAAAVRDRALLRIEGADPPEPPDHAAGLRERLGELTAARGRADWTALAGRVADLERAVDQALELAHRTRRLSEEPLGRRDELRGRLEAYRAKAARLGLAEDDGLARAYETARDALWTAPCDLRRAADAVTDYQRAIRARAREAGSRR</sequence>
<gene>
    <name evidence="1" type="ORF">HNR61_001804</name>
</gene>
<evidence type="ECO:0000313" key="1">
    <source>
        <dbReference type="EMBL" id="MBA8950191.1"/>
    </source>
</evidence>
<evidence type="ECO:0000313" key="2">
    <source>
        <dbReference type="Proteomes" id="UP000572680"/>
    </source>
</evidence>
<name>A0A7W3LL82_ACTNM</name>
<comment type="caution">
    <text evidence="1">The sequence shown here is derived from an EMBL/GenBank/DDBJ whole genome shotgun (WGS) entry which is preliminary data.</text>
</comment>
<dbReference type="AlphaFoldDB" id="A0A7W3LL82"/>
<protein>
    <submittedName>
        <fullName evidence="1">Uncharacterized protein</fullName>
    </submittedName>
</protein>
<dbReference type="Proteomes" id="UP000572680">
    <property type="component" value="Unassembled WGS sequence"/>
</dbReference>
<dbReference type="RefSeq" id="WP_312897818.1">
    <property type="nucleotide sequence ID" value="NZ_JACJIA010000002.1"/>
</dbReference>
<accession>A0A7W3LL82</accession>